<dbReference type="InterPro" id="IPR059179">
    <property type="entry name" value="MLKL-like_MCAfunc"/>
</dbReference>
<dbReference type="Pfam" id="PF22215">
    <property type="entry name" value="MLKL_N"/>
    <property type="match status" value="1"/>
</dbReference>
<dbReference type="Pfam" id="PF07714">
    <property type="entry name" value="PK_Tyr_Ser-Thr"/>
    <property type="match status" value="1"/>
</dbReference>
<reference evidence="4" key="1">
    <citation type="submission" date="2019-06" db="EMBL/GenBank/DDBJ databases">
        <authorList>
            <consortium name="Wellcome Sanger Institute Data Sharing"/>
        </authorList>
    </citation>
    <scope>NUCLEOTIDE SEQUENCE [LARGE SCALE GENOMIC DNA]</scope>
</reference>
<dbReference type="InterPro" id="IPR054000">
    <property type="entry name" value="MLKL_N"/>
</dbReference>
<accession>A0A672YA17</accession>
<dbReference type="RefSeq" id="XP_029991575.1">
    <property type="nucleotide sequence ID" value="XM_030135715.1"/>
</dbReference>
<dbReference type="InterPro" id="IPR036537">
    <property type="entry name" value="Adaptor_Cbl_N_dom_sf"/>
</dbReference>
<keyword evidence="5" id="KW-1185">Reference proteome</keyword>
<evidence type="ECO:0000313" key="5">
    <source>
        <dbReference type="Proteomes" id="UP000472271"/>
    </source>
</evidence>
<dbReference type="InterPro" id="IPR051681">
    <property type="entry name" value="Ser/Thr_Kinases-Pseudokinases"/>
</dbReference>
<dbReference type="GO" id="GO:0097527">
    <property type="term" value="P:necroptotic signaling pathway"/>
    <property type="evidence" value="ECO:0007669"/>
    <property type="project" value="TreeGrafter"/>
</dbReference>
<dbReference type="InterPro" id="IPR011009">
    <property type="entry name" value="Kinase-like_dom_sf"/>
</dbReference>
<dbReference type="InParanoid" id="A0A672YA17"/>
<name>A0A672YA17_9TELE</name>
<gene>
    <name evidence="4" type="primary">mlkl</name>
</gene>
<sequence length="475" mass="54766">MDIIEPILCVASEIYNLVELVKANKKRCRRVADRVKALDELVRSIQQRERVRTSADVVTALNELSITLRSAKELIIKYTSASWMERILKSSSHGDEFTSVNDRFNDAFQVLSGALQVEQGNMLYQVFELTSREKQDEVDGREDDAELQKMLLDHVTEQKEKTDRMFSEFKELKVNVEKVVKELNKPSITGEVIRMIKHEELKYDYPHKPFMTTPSSEVYKGEYHGFAVAIKRYLDPLNTNAKEVRSIFNKEVETMRRFESPNILRMFGICVQDEEGPNARFLIIMEYCEKGNLREVLDSKCKLSWIRKARMCLDAAQGLYRLHQTEEKSRVHGCISSSKFLVAEGYRVKLGGFELTKTETSLKKHSGSKMSTSLRYCSPQRLSNINHNYSRECEMYSFGIVLWEIATRQNPFEGCSNEDIQEKVCSGYLEPLPEDCPKKLGDLIDACRAYDNFHRPPAGVLVDKLRCVVAELEEE</sequence>
<dbReference type="CDD" id="cd21037">
    <property type="entry name" value="MLKL_NTD"/>
    <property type="match status" value="1"/>
</dbReference>
<organism evidence="4 5">
    <name type="scientific">Sphaeramia orbicularis</name>
    <name type="common">orbiculate cardinalfish</name>
    <dbReference type="NCBI Taxonomy" id="375764"/>
    <lineage>
        <taxon>Eukaryota</taxon>
        <taxon>Metazoa</taxon>
        <taxon>Chordata</taxon>
        <taxon>Craniata</taxon>
        <taxon>Vertebrata</taxon>
        <taxon>Euteleostomi</taxon>
        <taxon>Actinopterygii</taxon>
        <taxon>Neopterygii</taxon>
        <taxon>Teleostei</taxon>
        <taxon>Neoteleostei</taxon>
        <taxon>Acanthomorphata</taxon>
        <taxon>Gobiaria</taxon>
        <taxon>Kurtiformes</taxon>
        <taxon>Apogonoidei</taxon>
        <taxon>Apogonidae</taxon>
        <taxon>Apogoninae</taxon>
        <taxon>Sphaeramia</taxon>
    </lineage>
</organism>
<evidence type="ECO:0000259" key="3">
    <source>
        <dbReference type="PROSITE" id="PS50011"/>
    </source>
</evidence>
<keyword evidence="1" id="KW-0547">Nucleotide-binding</keyword>
<dbReference type="GeneID" id="115420470"/>
<dbReference type="GO" id="GO:0007166">
    <property type="term" value="P:cell surface receptor signaling pathway"/>
    <property type="evidence" value="ECO:0007669"/>
    <property type="project" value="InterPro"/>
</dbReference>
<protein>
    <recommendedName>
        <fullName evidence="3">Protein kinase domain-containing protein</fullName>
    </recommendedName>
</protein>
<dbReference type="PANTHER" id="PTHR44329:SF298">
    <property type="entry name" value="MIXED LINEAGE KINASE DOMAIN-LIKE PROTEIN"/>
    <property type="match status" value="1"/>
</dbReference>
<dbReference type="Gene3D" id="1.20.930.20">
    <property type="entry name" value="Adaptor protein Cbl, N-terminal domain"/>
    <property type="match status" value="1"/>
</dbReference>
<dbReference type="Gene3D" id="1.10.510.10">
    <property type="entry name" value="Transferase(Phosphotransferase) domain 1"/>
    <property type="match status" value="1"/>
</dbReference>
<evidence type="ECO:0000256" key="2">
    <source>
        <dbReference type="ARBA" id="ARBA00022840"/>
    </source>
</evidence>
<dbReference type="InterPro" id="IPR000719">
    <property type="entry name" value="Prot_kinase_dom"/>
</dbReference>
<dbReference type="Gene3D" id="3.30.200.20">
    <property type="entry name" value="Phosphorylase Kinase, domain 1"/>
    <property type="match status" value="1"/>
</dbReference>
<reference evidence="4" key="2">
    <citation type="submission" date="2025-08" db="UniProtKB">
        <authorList>
            <consortium name="Ensembl"/>
        </authorList>
    </citation>
    <scope>IDENTIFICATION</scope>
</reference>
<reference evidence="4" key="3">
    <citation type="submission" date="2025-09" db="UniProtKB">
        <authorList>
            <consortium name="Ensembl"/>
        </authorList>
    </citation>
    <scope>IDENTIFICATION</scope>
</reference>
<dbReference type="Ensembl" id="ENSSORT00005000917.1">
    <property type="protein sequence ID" value="ENSSORP00005000889.1"/>
    <property type="gene ID" value="ENSSORG00005000543.1"/>
</dbReference>
<dbReference type="AlphaFoldDB" id="A0A672YA17"/>
<dbReference type="InterPro" id="IPR001245">
    <property type="entry name" value="Ser-Thr/Tyr_kinase_cat_dom"/>
</dbReference>
<dbReference type="GO" id="GO:0005524">
    <property type="term" value="F:ATP binding"/>
    <property type="evidence" value="ECO:0007669"/>
    <property type="project" value="UniProtKB-KW"/>
</dbReference>
<evidence type="ECO:0000313" key="4">
    <source>
        <dbReference type="Ensembl" id="ENSSORP00005000889.1"/>
    </source>
</evidence>
<evidence type="ECO:0000256" key="1">
    <source>
        <dbReference type="ARBA" id="ARBA00022741"/>
    </source>
</evidence>
<proteinExistence type="predicted"/>
<dbReference type="OrthoDB" id="4062651at2759"/>
<dbReference type="Proteomes" id="UP000472271">
    <property type="component" value="Chromosome 6"/>
</dbReference>
<dbReference type="SUPFAM" id="SSF56112">
    <property type="entry name" value="Protein kinase-like (PK-like)"/>
    <property type="match status" value="1"/>
</dbReference>
<dbReference type="GO" id="GO:0004672">
    <property type="term" value="F:protein kinase activity"/>
    <property type="evidence" value="ECO:0007669"/>
    <property type="project" value="InterPro"/>
</dbReference>
<keyword evidence="2" id="KW-0067">ATP-binding</keyword>
<dbReference type="PROSITE" id="PS50011">
    <property type="entry name" value="PROTEIN_KINASE_DOM"/>
    <property type="match status" value="1"/>
</dbReference>
<feature type="domain" description="Protein kinase" evidence="3">
    <location>
        <begin position="204"/>
        <end position="469"/>
    </location>
</feature>
<dbReference type="PANTHER" id="PTHR44329">
    <property type="entry name" value="SERINE/THREONINE-PROTEIN KINASE TNNI3K-RELATED"/>
    <property type="match status" value="1"/>
</dbReference>